<dbReference type="InterPro" id="IPR011622">
    <property type="entry name" value="7TMR_DISM_rcpt_extracell_dom2"/>
</dbReference>
<dbReference type="InterPro" id="IPR050469">
    <property type="entry name" value="Diguanylate_Cyclase"/>
</dbReference>
<dbReference type="Gene3D" id="3.30.70.270">
    <property type="match status" value="1"/>
</dbReference>
<accession>A0A1W6L682</accession>
<evidence type="ECO:0000313" key="4">
    <source>
        <dbReference type="Proteomes" id="UP000193427"/>
    </source>
</evidence>
<organism evidence="3 4">
    <name type="scientific">Piscinibacter gummiphilus</name>
    <dbReference type="NCBI Taxonomy" id="946333"/>
    <lineage>
        <taxon>Bacteria</taxon>
        <taxon>Pseudomonadati</taxon>
        <taxon>Pseudomonadota</taxon>
        <taxon>Betaproteobacteria</taxon>
        <taxon>Burkholderiales</taxon>
        <taxon>Sphaerotilaceae</taxon>
        <taxon>Piscinibacter</taxon>
    </lineage>
</organism>
<keyword evidence="4" id="KW-1185">Reference proteome</keyword>
<comment type="catalytic activity">
    <reaction evidence="2">
        <text>2 GTP = 3',3'-c-di-GMP + 2 diphosphate</text>
        <dbReference type="Rhea" id="RHEA:24898"/>
        <dbReference type="ChEBI" id="CHEBI:33019"/>
        <dbReference type="ChEBI" id="CHEBI:37565"/>
        <dbReference type="ChEBI" id="CHEBI:58805"/>
        <dbReference type="EC" id="2.7.7.65"/>
    </reaction>
</comment>
<dbReference type="RefSeq" id="WP_085750062.1">
    <property type="nucleotide sequence ID" value="NZ_BSPR01000008.1"/>
</dbReference>
<dbReference type="Pfam" id="PF00990">
    <property type="entry name" value="GGDEF"/>
    <property type="match status" value="1"/>
</dbReference>
<dbReference type="FunFam" id="3.30.70.270:FF:000001">
    <property type="entry name" value="Diguanylate cyclase domain protein"/>
    <property type="match status" value="1"/>
</dbReference>
<dbReference type="PANTHER" id="PTHR45138:SF9">
    <property type="entry name" value="DIGUANYLATE CYCLASE DGCM-RELATED"/>
    <property type="match status" value="1"/>
</dbReference>
<evidence type="ECO:0000256" key="2">
    <source>
        <dbReference type="ARBA" id="ARBA00034247"/>
    </source>
</evidence>
<dbReference type="InterPro" id="IPR011623">
    <property type="entry name" value="7TMR_DISM_rcpt_extracell_dom1"/>
</dbReference>
<gene>
    <name evidence="3" type="ORF">A4W93_07640</name>
</gene>
<dbReference type="PROSITE" id="PS50887">
    <property type="entry name" value="GGDEF"/>
    <property type="match status" value="1"/>
</dbReference>
<dbReference type="SUPFAM" id="SSF55073">
    <property type="entry name" value="Nucleotide cyclase"/>
    <property type="match status" value="1"/>
</dbReference>
<dbReference type="InterPro" id="IPR000160">
    <property type="entry name" value="GGDEF_dom"/>
</dbReference>
<evidence type="ECO:0000313" key="3">
    <source>
        <dbReference type="EMBL" id="ARN19795.1"/>
    </source>
</evidence>
<sequence length="630" mass="69053">MWPRLVLAALVVFPLLAGAAGRVNVLGAGAGDVRIEGVEVLFEAAGERLTAEGAMSHPLAGRWAASSEKTINLTREERPAWLRFTVRNEAPADKRWVLAIEWPMIDRIEFHTREPASGAWNPVRRGGIEAGTAARWLKDPAFVFPLDIPEGGVRQVVLRVESHTAYLVPLVVSDAARFQARRFDTAVLMGALFGVIGVMFLYNIALSVFVREKSYAIYSVYLLFVLLYELTVTGYGAMYLWPGAGWLLRHDYEVFSCASFLAATLFFRFFLDLDRVRPRYLRQVNTGLAVYWAVALAASAVWPNRPLLTSTGLMGLVSAGIGVWMSVVLIRQGNRYARYFAVAWAMVTIGTVASLLSVLGAIEGGWFADNAQHIGFALESLLLSVALADRIKREREARERAQQQALDLTERVRLEREAKIEAQAQAIEVQALAQERLEQRVRDRTAELERTLAILARANEELARSSVTDGLTGVFNRRHFDEVLLRETRRSGRAGVPVALLLVDIDHFKSVNDRFGHLAGDECLRLVAATLRQVAARASDLVARYGGEEFALVLPGTAADQALEVAERVRSTVEALAFVQGGQRVPVTVSIGVMAAVTPSASGVDCLVAGADAALYRAKAAGRNRVELAG</sequence>
<dbReference type="GO" id="GO:0005886">
    <property type="term" value="C:plasma membrane"/>
    <property type="evidence" value="ECO:0007669"/>
    <property type="project" value="TreeGrafter"/>
</dbReference>
<protein>
    <recommendedName>
        <fullName evidence="1">diguanylate cyclase</fullName>
        <ecNumber evidence="1">2.7.7.65</ecNumber>
    </recommendedName>
</protein>
<dbReference type="Proteomes" id="UP000193427">
    <property type="component" value="Chromosome"/>
</dbReference>
<dbReference type="CDD" id="cd01949">
    <property type="entry name" value="GGDEF"/>
    <property type="match status" value="1"/>
</dbReference>
<proteinExistence type="predicted"/>
<dbReference type="STRING" id="946333.A4W93_07640"/>
<dbReference type="OrthoDB" id="9812260at2"/>
<dbReference type="InterPro" id="IPR029787">
    <property type="entry name" value="Nucleotide_cyclase"/>
</dbReference>
<dbReference type="Pfam" id="PF07695">
    <property type="entry name" value="7TMR-DISM_7TM"/>
    <property type="match status" value="1"/>
</dbReference>
<evidence type="ECO:0000256" key="1">
    <source>
        <dbReference type="ARBA" id="ARBA00012528"/>
    </source>
</evidence>
<dbReference type="AlphaFoldDB" id="A0A1W6L682"/>
<dbReference type="GO" id="GO:1902201">
    <property type="term" value="P:negative regulation of bacterial-type flagellum-dependent cell motility"/>
    <property type="evidence" value="ECO:0007669"/>
    <property type="project" value="TreeGrafter"/>
</dbReference>
<dbReference type="KEGG" id="rgu:A4W93_07640"/>
<name>A0A1W6L682_9BURK</name>
<dbReference type="NCBIfam" id="TIGR00254">
    <property type="entry name" value="GGDEF"/>
    <property type="match status" value="1"/>
</dbReference>
<dbReference type="SMART" id="SM00267">
    <property type="entry name" value="GGDEF"/>
    <property type="match status" value="1"/>
</dbReference>
<dbReference type="Gene3D" id="2.60.40.2380">
    <property type="match status" value="1"/>
</dbReference>
<dbReference type="Pfam" id="PF07696">
    <property type="entry name" value="7TMR-DISMED2"/>
    <property type="match status" value="1"/>
</dbReference>
<dbReference type="PANTHER" id="PTHR45138">
    <property type="entry name" value="REGULATORY COMPONENTS OF SENSORY TRANSDUCTION SYSTEM"/>
    <property type="match status" value="1"/>
</dbReference>
<reference evidence="3 4" key="1">
    <citation type="submission" date="2016-04" db="EMBL/GenBank/DDBJ databases">
        <title>Complete genome sequence of natural rubber-degrading, novel Gram-negative bacterium, Rhizobacter gummiphilus strain NS21.</title>
        <authorList>
            <person name="Tabata M."/>
            <person name="Kasai D."/>
            <person name="Fukuda M."/>
        </authorList>
    </citation>
    <scope>NUCLEOTIDE SEQUENCE [LARGE SCALE GENOMIC DNA]</scope>
    <source>
        <strain evidence="3 4">NS21</strain>
    </source>
</reference>
<dbReference type="EC" id="2.7.7.65" evidence="1"/>
<dbReference type="GO" id="GO:0043709">
    <property type="term" value="P:cell adhesion involved in single-species biofilm formation"/>
    <property type="evidence" value="ECO:0007669"/>
    <property type="project" value="TreeGrafter"/>
</dbReference>
<dbReference type="EMBL" id="CP015118">
    <property type="protein sequence ID" value="ARN19795.1"/>
    <property type="molecule type" value="Genomic_DNA"/>
</dbReference>
<dbReference type="InterPro" id="IPR043128">
    <property type="entry name" value="Rev_trsase/Diguanyl_cyclase"/>
</dbReference>
<dbReference type="GO" id="GO:0052621">
    <property type="term" value="F:diguanylate cyclase activity"/>
    <property type="evidence" value="ECO:0007669"/>
    <property type="project" value="UniProtKB-EC"/>
</dbReference>